<dbReference type="InParanoid" id="A0A369J5T7"/>
<sequence>MGASTSEQVIASPTSYTVLATRSFLKEDANDENSTTEIKFTQYRGIGQPPTTLGGPGDLFFDLSPKAYRLWARYSDGWREWKGIARELSEAHYYRNFRHPLDDSRILWFYKHSFEWRKLNKELESSRSKLFRRRQWIEGTDFVTAHQFIEQYGIGRESSGRRRRADVGTDSDDNYCTDDTETASASTATYNLRQRAQKRARTYGHQAKPQSQEDEPNSSGGRNTSRSSEPRSTYPMPRASSNGSHFIAFNTNSARTRTITVPSPQPHPFLGYSAPQLTDVKDNQLPGHDASRSSNQKPASSAHDQTTKNSLQIAPTTNCVGSSSHGVHNPQPHPSLGSAPGTKSNLTKGEEEAQRRAQDHEKLMSRHRLYQTKLMHRHQEVARESEEVMQNAKRVREELDQAKRDAFRRAEEVNRQMREREAVLGCTERLEGDVKAKEEEIEQQRKETEEMEKEIRAWNEIY</sequence>
<feature type="region of interest" description="Disordered" evidence="2">
    <location>
        <begin position="258"/>
        <end position="361"/>
    </location>
</feature>
<feature type="compositionally biased region" description="Acidic residues" evidence="2">
    <location>
        <begin position="169"/>
        <end position="180"/>
    </location>
</feature>
<reference evidence="3" key="1">
    <citation type="submission" date="2018-04" db="EMBL/GenBank/DDBJ databases">
        <title>Whole genome sequencing of Hypsizygus marmoreus.</title>
        <authorList>
            <person name="Choi I.-G."/>
            <person name="Min B."/>
            <person name="Kim J.-G."/>
            <person name="Kim S."/>
            <person name="Oh Y.-L."/>
            <person name="Kong W.-S."/>
            <person name="Park H."/>
            <person name="Jeong J."/>
            <person name="Song E.-S."/>
        </authorList>
    </citation>
    <scope>NUCLEOTIDE SEQUENCE [LARGE SCALE GENOMIC DNA]</scope>
    <source>
        <strain evidence="3">51987-8</strain>
    </source>
</reference>
<evidence type="ECO:0000256" key="1">
    <source>
        <dbReference type="SAM" id="Coils"/>
    </source>
</evidence>
<feature type="region of interest" description="Disordered" evidence="2">
    <location>
        <begin position="196"/>
        <end position="245"/>
    </location>
</feature>
<feature type="coiled-coil region" evidence="1">
    <location>
        <begin position="378"/>
        <end position="461"/>
    </location>
</feature>
<evidence type="ECO:0000313" key="3">
    <source>
        <dbReference type="EMBL" id="RDB17421.1"/>
    </source>
</evidence>
<dbReference type="AlphaFoldDB" id="A0A369J5T7"/>
<evidence type="ECO:0000256" key="2">
    <source>
        <dbReference type="SAM" id="MobiDB-lite"/>
    </source>
</evidence>
<gene>
    <name evidence="3" type="ORF">Hypma_001966</name>
</gene>
<dbReference type="Proteomes" id="UP000076154">
    <property type="component" value="Unassembled WGS sequence"/>
</dbReference>
<dbReference type="EMBL" id="LUEZ02000113">
    <property type="protein sequence ID" value="RDB17421.1"/>
    <property type="molecule type" value="Genomic_DNA"/>
</dbReference>
<feature type="compositionally biased region" description="Polar residues" evidence="2">
    <location>
        <begin position="292"/>
        <end position="326"/>
    </location>
</feature>
<keyword evidence="1" id="KW-0175">Coiled coil</keyword>
<comment type="caution">
    <text evidence="3">The sequence shown here is derived from an EMBL/GenBank/DDBJ whole genome shotgun (WGS) entry which is preliminary data.</text>
</comment>
<accession>A0A369J5T7</accession>
<keyword evidence="4" id="KW-1185">Reference proteome</keyword>
<feature type="compositionally biased region" description="Low complexity" evidence="2">
    <location>
        <begin position="217"/>
        <end position="227"/>
    </location>
</feature>
<feature type="region of interest" description="Disordered" evidence="2">
    <location>
        <begin position="156"/>
        <end position="180"/>
    </location>
</feature>
<proteinExistence type="predicted"/>
<feature type="compositionally biased region" description="Basic and acidic residues" evidence="2">
    <location>
        <begin position="348"/>
        <end position="361"/>
    </location>
</feature>
<dbReference type="STRING" id="39966.A0A369J5T7"/>
<dbReference type="OrthoDB" id="3067611at2759"/>
<protein>
    <submittedName>
        <fullName evidence="3">Uncharacterized protein</fullName>
    </submittedName>
</protein>
<name>A0A369J5T7_HYPMA</name>
<organism evidence="3 4">
    <name type="scientific">Hypsizygus marmoreus</name>
    <name type="common">White beech mushroom</name>
    <name type="synonym">Agaricus marmoreus</name>
    <dbReference type="NCBI Taxonomy" id="39966"/>
    <lineage>
        <taxon>Eukaryota</taxon>
        <taxon>Fungi</taxon>
        <taxon>Dikarya</taxon>
        <taxon>Basidiomycota</taxon>
        <taxon>Agaricomycotina</taxon>
        <taxon>Agaricomycetes</taxon>
        <taxon>Agaricomycetidae</taxon>
        <taxon>Agaricales</taxon>
        <taxon>Tricholomatineae</taxon>
        <taxon>Lyophyllaceae</taxon>
        <taxon>Hypsizygus</taxon>
    </lineage>
</organism>
<evidence type="ECO:0000313" key="4">
    <source>
        <dbReference type="Proteomes" id="UP000076154"/>
    </source>
</evidence>